<proteinExistence type="predicted"/>
<evidence type="ECO:0000256" key="1">
    <source>
        <dbReference type="ARBA" id="ARBA00022801"/>
    </source>
</evidence>
<dbReference type="PANTHER" id="PTHR42776">
    <property type="entry name" value="SERINE PEPTIDASE S9 FAMILY MEMBER"/>
    <property type="match status" value="1"/>
</dbReference>
<dbReference type="GO" id="GO:0004252">
    <property type="term" value="F:serine-type endopeptidase activity"/>
    <property type="evidence" value="ECO:0007669"/>
    <property type="project" value="TreeGrafter"/>
</dbReference>
<dbReference type="Gene3D" id="2.120.10.30">
    <property type="entry name" value="TolB, C-terminal domain"/>
    <property type="match status" value="1"/>
</dbReference>
<dbReference type="Pfam" id="PF00326">
    <property type="entry name" value="Peptidase_S9"/>
    <property type="match status" value="1"/>
</dbReference>
<dbReference type="InterPro" id="IPR011042">
    <property type="entry name" value="6-blade_b-propeller_TolB-like"/>
</dbReference>
<dbReference type="PANTHER" id="PTHR42776:SF27">
    <property type="entry name" value="DIPEPTIDYL PEPTIDASE FAMILY MEMBER 6"/>
    <property type="match status" value="1"/>
</dbReference>
<dbReference type="Gene3D" id="3.40.50.1820">
    <property type="entry name" value="alpha/beta hydrolase"/>
    <property type="match status" value="1"/>
</dbReference>
<dbReference type="InterPro" id="IPR029058">
    <property type="entry name" value="AB_hydrolase_fold"/>
</dbReference>
<evidence type="ECO:0000259" key="2">
    <source>
        <dbReference type="Pfam" id="PF00326"/>
    </source>
</evidence>
<dbReference type="Proteomes" id="UP000831290">
    <property type="component" value="Chromosome"/>
</dbReference>
<dbReference type="EMBL" id="CP094358">
    <property type="protein sequence ID" value="UOB16353.1"/>
    <property type="molecule type" value="Genomic_DNA"/>
</dbReference>
<gene>
    <name evidence="3" type="ORF">MQE35_11460</name>
</gene>
<accession>A0A9E6ZPG8</accession>
<dbReference type="AlphaFoldDB" id="A0A9E6ZPG8"/>
<keyword evidence="1" id="KW-0378">Hydrolase</keyword>
<protein>
    <submittedName>
        <fullName evidence="3">S9 family peptidase</fullName>
    </submittedName>
</protein>
<organism evidence="3 4">
    <name type="scientific">Abyssalbus ytuae</name>
    <dbReference type="NCBI Taxonomy" id="2926907"/>
    <lineage>
        <taxon>Bacteria</taxon>
        <taxon>Pseudomonadati</taxon>
        <taxon>Bacteroidota</taxon>
        <taxon>Flavobacteriia</taxon>
        <taxon>Flavobacteriales</taxon>
        <taxon>Flavobacteriaceae</taxon>
        <taxon>Abyssalbus</taxon>
    </lineage>
</organism>
<dbReference type="RefSeq" id="WP_255841529.1">
    <property type="nucleotide sequence ID" value="NZ_CP094358.1"/>
</dbReference>
<evidence type="ECO:0000313" key="3">
    <source>
        <dbReference type="EMBL" id="UOB16353.1"/>
    </source>
</evidence>
<feature type="domain" description="Peptidase S9 prolyl oligopeptidase catalytic" evidence="2">
    <location>
        <begin position="547"/>
        <end position="762"/>
    </location>
</feature>
<dbReference type="InterPro" id="IPR001375">
    <property type="entry name" value="Peptidase_S9_cat"/>
</dbReference>
<dbReference type="SUPFAM" id="SSF53474">
    <property type="entry name" value="alpha/beta-Hydrolases"/>
    <property type="match status" value="1"/>
</dbReference>
<evidence type="ECO:0000313" key="4">
    <source>
        <dbReference type="Proteomes" id="UP000831290"/>
    </source>
</evidence>
<dbReference type="SUPFAM" id="SSF82171">
    <property type="entry name" value="DPP6 N-terminal domain-like"/>
    <property type="match status" value="1"/>
</dbReference>
<dbReference type="GO" id="GO:0006508">
    <property type="term" value="P:proteolysis"/>
    <property type="evidence" value="ECO:0007669"/>
    <property type="project" value="InterPro"/>
</dbReference>
<reference evidence="3" key="1">
    <citation type="submission" date="2022-03" db="EMBL/GenBank/DDBJ databases">
        <title>Description of Abyssus ytuae gen. nov., sp. nov., a novel member of the family Flavobacteriaceae isolated from the sediment of Mariana Trench.</title>
        <authorList>
            <person name="Zhang J."/>
            <person name="Xu X."/>
        </authorList>
    </citation>
    <scope>NUCLEOTIDE SEQUENCE</scope>
    <source>
        <strain evidence="3">MT3330</strain>
    </source>
</reference>
<name>A0A9E6ZPG8_9FLAO</name>
<keyword evidence="4" id="KW-1185">Reference proteome</keyword>
<sequence length="771" mass="88374">MKKQNLAINRILIIVLFTMGFNLNAQDFTGSWKGTLSVQGMEMPLIFNIEKTGGEYKSTMDSPSQGATNIPMDETTVDKNQITIGFKQAGIKYVGDMEGNTIKGTFYQAGMEFPLVLEKSEKTVPGNPELVTPESELTQLASYDSGKYKYTVEDYFARPKARTFKFSPNGTYMSYREKDENGKSHIYVKNVETGEVTRAIEEKEELIRGYGWANNNRLVYTMDKGGNENYHVYAVDTDGANQKDLTPYEGVKAEIIEMLKDDKDHMIISLNKNNPQIFEPYKINIKTGEIEQLYTNEDAANPIASYLFDKDGNLRGFAKVQDGVNINFYYATDGKNYELLKELNWKDAFAVVNFDYSTENPHDAYVVSNLNNDKAEIYLYDLKEDKIIKKIYFNDNYDVANIHISNKKRNYEPDYIIYQGEKSVIVPLSDYYKKLHSKFVKEFGDKQYSIADYTDDESKYLIFIQSDKLYGVYYSYDTAKDEFKLLYNLMPQLKEEDMAEMRPITFESRDGVTIHGYITLPKEAIKGKKVPLIVNPHGGPQGIRDSWGFNPEAQLFASRGYATLQVNFRISGGYGRKFLESGFKQIGRKAMDDVEDGVQYVINQGWADKDKIAIYGGSHGGYAVLRGLTKTPDLYACGVDYVGVANLFTFMKTIPPYWKPYLKIIKEIWYDEDVQEEKVIMEEVSPVYQIDKIKKPLFVVQGANDPRVNIDESDQIVSALRKKGFDVPYMVRYDEGHGFGKEENRIAMYKAMMGFYAKHLKKHEFKKPIKN</sequence>
<dbReference type="KEGG" id="fbm:MQE35_11460"/>